<name>A0A5J9W3F9_9POAL</name>
<dbReference type="Gramene" id="TVU41860">
    <property type="protein sequence ID" value="TVU41860"/>
    <property type="gene ID" value="EJB05_15416"/>
</dbReference>
<dbReference type="EMBL" id="RWGY01000007">
    <property type="protein sequence ID" value="TVU41860.1"/>
    <property type="molecule type" value="Genomic_DNA"/>
</dbReference>
<feature type="non-terminal residue" evidence="1">
    <location>
        <position position="127"/>
    </location>
</feature>
<evidence type="ECO:0000313" key="1">
    <source>
        <dbReference type="EMBL" id="TVU41860.1"/>
    </source>
</evidence>
<reference evidence="1 2" key="1">
    <citation type="journal article" date="2019" name="Sci. Rep.">
        <title>A high-quality genome of Eragrostis curvula grass provides insights into Poaceae evolution and supports new strategies to enhance forage quality.</title>
        <authorList>
            <person name="Carballo J."/>
            <person name="Santos B.A.C.M."/>
            <person name="Zappacosta D."/>
            <person name="Garbus I."/>
            <person name="Selva J.P."/>
            <person name="Gallo C.A."/>
            <person name="Diaz A."/>
            <person name="Albertini E."/>
            <person name="Caccamo M."/>
            <person name="Echenique V."/>
        </authorList>
    </citation>
    <scope>NUCLEOTIDE SEQUENCE [LARGE SCALE GENOMIC DNA]</scope>
    <source>
        <strain evidence="2">cv. Victoria</strain>
        <tissue evidence="1">Leaf</tissue>
    </source>
</reference>
<evidence type="ECO:0000313" key="2">
    <source>
        <dbReference type="Proteomes" id="UP000324897"/>
    </source>
</evidence>
<organism evidence="1 2">
    <name type="scientific">Eragrostis curvula</name>
    <name type="common">weeping love grass</name>
    <dbReference type="NCBI Taxonomy" id="38414"/>
    <lineage>
        <taxon>Eukaryota</taxon>
        <taxon>Viridiplantae</taxon>
        <taxon>Streptophyta</taxon>
        <taxon>Embryophyta</taxon>
        <taxon>Tracheophyta</taxon>
        <taxon>Spermatophyta</taxon>
        <taxon>Magnoliopsida</taxon>
        <taxon>Liliopsida</taxon>
        <taxon>Poales</taxon>
        <taxon>Poaceae</taxon>
        <taxon>PACMAD clade</taxon>
        <taxon>Chloridoideae</taxon>
        <taxon>Eragrostideae</taxon>
        <taxon>Eragrostidinae</taxon>
        <taxon>Eragrostis</taxon>
    </lineage>
</organism>
<dbReference type="Proteomes" id="UP000324897">
    <property type="component" value="Chromosome 4"/>
</dbReference>
<comment type="caution">
    <text evidence="1">The sequence shown here is derived from an EMBL/GenBank/DDBJ whole genome shotgun (WGS) entry which is preliminary data.</text>
</comment>
<proteinExistence type="predicted"/>
<protein>
    <submittedName>
        <fullName evidence="1">Uncharacterized protein</fullName>
    </submittedName>
</protein>
<feature type="non-terminal residue" evidence="1">
    <location>
        <position position="1"/>
    </location>
</feature>
<gene>
    <name evidence="1" type="ORF">EJB05_15416</name>
</gene>
<accession>A0A5J9W3F9</accession>
<sequence>MEGGWLQVNLAGDGRYHSGFSYFSRLHHQSTETNEIKIAWYSSHIERGIAIKVTTDSLTDDDFLEVKQRIAEIKHWNASGRYTQETNRVLVCTDLAYSQEEGQVGWYKAFHELGNMIQTMHLVRIEV</sequence>
<dbReference type="AlphaFoldDB" id="A0A5J9W3F9"/>
<keyword evidence="2" id="KW-1185">Reference proteome</keyword>